<dbReference type="PANTHER" id="PTHR43796">
    <property type="entry name" value="CARBOXYNORSPERMIDINE SYNTHASE"/>
    <property type="match status" value="1"/>
</dbReference>
<dbReference type="AlphaFoldDB" id="A0A2S0MDA3"/>
<name>A0A2S0MDA3_9BURK</name>
<dbReference type="Proteomes" id="UP000239709">
    <property type="component" value="Chromosome"/>
</dbReference>
<evidence type="ECO:0000313" key="2">
    <source>
        <dbReference type="EMBL" id="AVO33817.1"/>
    </source>
</evidence>
<protein>
    <submittedName>
        <fullName evidence="2">Saccharopine dehydrogenase</fullName>
    </submittedName>
</protein>
<reference evidence="2 3" key="1">
    <citation type="submission" date="2018-03" db="EMBL/GenBank/DDBJ databases">
        <title>Genome sequencing of Ottowia sp.</title>
        <authorList>
            <person name="Kim S.-J."/>
            <person name="Heo J."/>
            <person name="Kwon S.-W."/>
        </authorList>
    </citation>
    <scope>NUCLEOTIDE SEQUENCE [LARGE SCALE GENOMIC DNA]</scope>
    <source>
        <strain evidence="2 3">KADR8-3</strain>
    </source>
</reference>
<organism evidence="2 3">
    <name type="scientific">Ottowia oryzae</name>
    <dbReference type="NCBI Taxonomy" id="2109914"/>
    <lineage>
        <taxon>Bacteria</taxon>
        <taxon>Pseudomonadati</taxon>
        <taxon>Pseudomonadota</taxon>
        <taxon>Betaproteobacteria</taxon>
        <taxon>Burkholderiales</taxon>
        <taxon>Comamonadaceae</taxon>
        <taxon>Ottowia</taxon>
    </lineage>
</organism>
<dbReference type="OrthoDB" id="528778at2"/>
<dbReference type="EMBL" id="CP027666">
    <property type="protein sequence ID" value="AVO33817.1"/>
    <property type="molecule type" value="Genomic_DNA"/>
</dbReference>
<dbReference type="KEGG" id="otk:C6570_05805"/>
<evidence type="ECO:0000259" key="1">
    <source>
        <dbReference type="Pfam" id="PF03435"/>
    </source>
</evidence>
<sequence>MPALAPIPSPEAAQLPSPRPLKVLILGGYGNFGARIARALAGDARMALHIGGRSLPRSEALARSLPGGARALAVDAGSAGLSGLLRDEAIGLVIHTAGPFQAQGYHVAQACATAGAHYIDLADGRRFVCDFPAALGAAFASARRVGISGASTVPALSSAVVDALTAGWQAVHGIDICIAPAQSAPRGVATLAGVLSYCGAPIRIWMGGRWQSAIGWAQPERVAFARLKPRLGALCDIPDLELFPAHYAVRDAVMFRAALEVPLSQRSFAWLAALRRAGVLRRPEKLAALLHAVSPVLDRLGSALGGMVVQVRGEDAQGQPAQARWDIAADDDHGPEIPCMAAILLARRLAAGEGPAPGAYTATGLLPLDAFAPEFARWGMVVDRA</sequence>
<keyword evidence="3" id="KW-1185">Reference proteome</keyword>
<evidence type="ECO:0000313" key="3">
    <source>
        <dbReference type="Proteomes" id="UP000239709"/>
    </source>
</evidence>
<dbReference type="SUPFAM" id="SSF51735">
    <property type="entry name" value="NAD(P)-binding Rossmann-fold domains"/>
    <property type="match status" value="1"/>
</dbReference>
<dbReference type="PANTHER" id="PTHR43796:SF2">
    <property type="entry name" value="CARBOXYNORSPERMIDINE SYNTHASE"/>
    <property type="match status" value="1"/>
</dbReference>
<dbReference type="InterPro" id="IPR005097">
    <property type="entry name" value="Sacchrp_dh_NADP-bd"/>
</dbReference>
<accession>A0A2S0MDA3</accession>
<dbReference type="InterPro" id="IPR036291">
    <property type="entry name" value="NAD(P)-bd_dom_sf"/>
</dbReference>
<gene>
    <name evidence="2" type="ORF">C6570_05805</name>
</gene>
<dbReference type="RefSeq" id="WP_106702374.1">
    <property type="nucleotide sequence ID" value="NZ_CP027666.1"/>
</dbReference>
<proteinExistence type="predicted"/>
<dbReference type="Gene3D" id="3.40.50.720">
    <property type="entry name" value="NAD(P)-binding Rossmann-like Domain"/>
    <property type="match status" value="1"/>
</dbReference>
<feature type="domain" description="Saccharopine dehydrogenase NADP binding" evidence="1">
    <location>
        <begin position="23"/>
        <end position="122"/>
    </location>
</feature>
<dbReference type="Pfam" id="PF03435">
    <property type="entry name" value="Sacchrp_dh_NADP"/>
    <property type="match status" value="1"/>
</dbReference>